<keyword evidence="3" id="KW-1185">Reference proteome</keyword>
<evidence type="ECO:0000313" key="2">
    <source>
        <dbReference type="EMBL" id="GBM86639.1"/>
    </source>
</evidence>
<protein>
    <submittedName>
        <fullName evidence="2">Uncharacterized protein</fullName>
    </submittedName>
</protein>
<comment type="caution">
    <text evidence="2">The sequence shown here is derived from an EMBL/GenBank/DDBJ whole genome shotgun (WGS) entry which is preliminary data.</text>
</comment>
<dbReference type="EMBL" id="BGPR01109654">
    <property type="protein sequence ID" value="GBM86639.1"/>
    <property type="molecule type" value="Genomic_DNA"/>
</dbReference>
<dbReference type="Proteomes" id="UP000499080">
    <property type="component" value="Unassembled WGS sequence"/>
</dbReference>
<proteinExistence type="predicted"/>
<accession>A0A4Y2JAS5</accession>
<evidence type="ECO:0000313" key="3">
    <source>
        <dbReference type="Proteomes" id="UP000499080"/>
    </source>
</evidence>
<name>A0A4Y2JAS5_ARAVE</name>
<reference evidence="2 3" key="1">
    <citation type="journal article" date="2019" name="Sci. Rep.">
        <title>Orb-weaving spider Araneus ventricosus genome elucidates the spidroin gene catalogue.</title>
        <authorList>
            <person name="Kono N."/>
            <person name="Nakamura H."/>
            <person name="Ohtoshi R."/>
            <person name="Moran D.A.P."/>
            <person name="Shinohara A."/>
            <person name="Yoshida Y."/>
            <person name="Fujiwara M."/>
            <person name="Mori M."/>
            <person name="Tomita M."/>
            <person name="Arakawa K."/>
        </authorList>
    </citation>
    <scope>NUCLEOTIDE SEQUENCE [LARGE SCALE GENOMIC DNA]</scope>
</reference>
<dbReference type="AlphaFoldDB" id="A0A4Y2JAS5"/>
<organism evidence="2 3">
    <name type="scientific">Araneus ventricosus</name>
    <name type="common">Orbweaver spider</name>
    <name type="synonym">Epeira ventricosa</name>
    <dbReference type="NCBI Taxonomy" id="182803"/>
    <lineage>
        <taxon>Eukaryota</taxon>
        <taxon>Metazoa</taxon>
        <taxon>Ecdysozoa</taxon>
        <taxon>Arthropoda</taxon>
        <taxon>Chelicerata</taxon>
        <taxon>Arachnida</taxon>
        <taxon>Araneae</taxon>
        <taxon>Araneomorphae</taxon>
        <taxon>Entelegynae</taxon>
        <taxon>Araneoidea</taxon>
        <taxon>Araneidae</taxon>
        <taxon>Araneus</taxon>
    </lineage>
</organism>
<feature type="region of interest" description="Disordered" evidence="1">
    <location>
        <begin position="1"/>
        <end position="24"/>
    </location>
</feature>
<evidence type="ECO:0000256" key="1">
    <source>
        <dbReference type="SAM" id="MobiDB-lite"/>
    </source>
</evidence>
<gene>
    <name evidence="2" type="ORF">AVEN_214065_1</name>
</gene>
<feature type="compositionally biased region" description="Basic and acidic residues" evidence="1">
    <location>
        <begin position="10"/>
        <end position="23"/>
    </location>
</feature>
<sequence length="100" mass="11584">MSRSRTNGLKRTDRQSERPDPGRHFLNKSFVRERLCGPANYCADPRTTVRTLLYSFANHWVDPVILVRELCDPVILVRELCRSRDNVSTILQRSGRKVEG</sequence>